<organism evidence="1 2">
    <name type="scientific">Polarella glacialis</name>
    <name type="common">Dinoflagellate</name>
    <dbReference type="NCBI Taxonomy" id="89957"/>
    <lineage>
        <taxon>Eukaryota</taxon>
        <taxon>Sar</taxon>
        <taxon>Alveolata</taxon>
        <taxon>Dinophyceae</taxon>
        <taxon>Suessiales</taxon>
        <taxon>Suessiaceae</taxon>
        <taxon>Polarella</taxon>
    </lineage>
</organism>
<dbReference type="AlphaFoldDB" id="A0A813ILD0"/>
<gene>
    <name evidence="1" type="ORF">PGLA2088_LOCUS9093</name>
</gene>
<sequence length="64" mass="7059">CGRWVCAAPSPGRASLAALEELFRLETCGAPDSNFMVFSTHWPDFKFDPEKAALPLFVDRASLD</sequence>
<evidence type="ECO:0000313" key="1">
    <source>
        <dbReference type="EMBL" id="CAE8651540.1"/>
    </source>
</evidence>
<proteinExistence type="predicted"/>
<dbReference type="Proteomes" id="UP000626109">
    <property type="component" value="Unassembled WGS sequence"/>
</dbReference>
<reference evidence="1" key="1">
    <citation type="submission" date="2021-02" db="EMBL/GenBank/DDBJ databases">
        <authorList>
            <person name="Dougan E. K."/>
            <person name="Rhodes N."/>
            <person name="Thang M."/>
            <person name="Chan C."/>
        </authorList>
    </citation>
    <scope>NUCLEOTIDE SEQUENCE</scope>
</reference>
<evidence type="ECO:0000313" key="2">
    <source>
        <dbReference type="Proteomes" id="UP000626109"/>
    </source>
</evidence>
<name>A0A813ILD0_POLGL</name>
<comment type="caution">
    <text evidence="1">The sequence shown here is derived from an EMBL/GenBank/DDBJ whole genome shotgun (WGS) entry which is preliminary data.</text>
</comment>
<protein>
    <submittedName>
        <fullName evidence="1">Uncharacterized protein</fullName>
    </submittedName>
</protein>
<feature type="non-terminal residue" evidence="1">
    <location>
        <position position="1"/>
    </location>
</feature>
<feature type="non-terminal residue" evidence="1">
    <location>
        <position position="64"/>
    </location>
</feature>
<dbReference type="EMBL" id="CAJNNW010009949">
    <property type="protein sequence ID" value="CAE8651540.1"/>
    <property type="molecule type" value="Genomic_DNA"/>
</dbReference>
<accession>A0A813ILD0</accession>